<organism evidence="3 4">
    <name type="scientific">Pristionchus entomophagus</name>
    <dbReference type="NCBI Taxonomy" id="358040"/>
    <lineage>
        <taxon>Eukaryota</taxon>
        <taxon>Metazoa</taxon>
        <taxon>Ecdysozoa</taxon>
        <taxon>Nematoda</taxon>
        <taxon>Chromadorea</taxon>
        <taxon>Rhabditida</taxon>
        <taxon>Rhabditina</taxon>
        <taxon>Diplogasteromorpha</taxon>
        <taxon>Diplogasteroidea</taxon>
        <taxon>Neodiplogasteridae</taxon>
        <taxon>Pristionchus</taxon>
    </lineage>
</organism>
<feature type="compositionally biased region" description="Pro residues" evidence="1">
    <location>
        <begin position="56"/>
        <end position="65"/>
    </location>
</feature>
<feature type="compositionally biased region" description="Low complexity" evidence="1">
    <location>
        <begin position="334"/>
        <end position="344"/>
    </location>
</feature>
<evidence type="ECO:0000313" key="4">
    <source>
        <dbReference type="Proteomes" id="UP001432027"/>
    </source>
</evidence>
<protein>
    <submittedName>
        <fullName evidence="3">Uncharacterized protein</fullName>
    </submittedName>
</protein>
<gene>
    <name evidence="3" type="ORF">PENTCL1PPCAC_11041</name>
</gene>
<keyword evidence="2" id="KW-1133">Transmembrane helix</keyword>
<feature type="region of interest" description="Disordered" evidence="1">
    <location>
        <begin position="287"/>
        <end position="374"/>
    </location>
</feature>
<proteinExistence type="predicted"/>
<keyword evidence="2" id="KW-0812">Transmembrane</keyword>
<feature type="compositionally biased region" description="Polar residues" evidence="1">
    <location>
        <begin position="350"/>
        <end position="361"/>
    </location>
</feature>
<feature type="compositionally biased region" description="Polar residues" evidence="1">
    <location>
        <begin position="1"/>
        <end position="34"/>
    </location>
</feature>
<feature type="region of interest" description="Disordered" evidence="1">
    <location>
        <begin position="147"/>
        <end position="272"/>
    </location>
</feature>
<feature type="transmembrane region" description="Helical" evidence="2">
    <location>
        <begin position="91"/>
        <end position="111"/>
    </location>
</feature>
<sequence length="374" mass="40586">DRRNSWASMVNSQENLVSSNPKMDQGVPSMQQHGSYPVPSEPQFIPVTGRSSKPPSMAPPPPPITRPGQGYPRRKRNRLQEWKTCCCRPCPIIICILLTLLIIAAIIAIAVTQSQARVEEQYTNNGQPVQQQSYGGTNMAQLPLSLQQRLQGQQGQSSQPYGVQPGQQQQGSQSYGVQSGQQQQAAQPYSVQQPYGAPSGQQQGAQQNGMTASNYNSQSQNGQYGNGISNGQQQPYGNTLQNGQSSLGYGNNGMSASTNQQYGQGTQQQNNQNQQNGIYSNLQFPQIGQQQTQQKRTGDNTGYSPNLASSSNGGYPNMGSNMGQIQMNGMNGNSPSDQSSRPSSGYIADVSQSQPYINQPQPRLGNEFFVNGRR</sequence>
<feature type="compositionally biased region" description="Low complexity" evidence="1">
    <location>
        <begin position="147"/>
        <end position="209"/>
    </location>
</feature>
<evidence type="ECO:0000313" key="3">
    <source>
        <dbReference type="EMBL" id="GMS88866.1"/>
    </source>
</evidence>
<feature type="non-terminal residue" evidence="3">
    <location>
        <position position="1"/>
    </location>
</feature>
<feature type="compositionally biased region" description="Polar residues" evidence="1">
    <location>
        <begin position="210"/>
        <end position="257"/>
    </location>
</feature>
<dbReference type="Proteomes" id="UP001432027">
    <property type="component" value="Unassembled WGS sequence"/>
</dbReference>
<name>A0AAV5TB48_9BILA</name>
<comment type="caution">
    <text evidence="3">The sequence shown here is derived from an EMBL/GenBank/DDBJ whole genome shotgun (WGS) entry which is preliminary data.</text>
</comment>
<evidence type="ECO:0000256" key="1">
    <source>
        <dbReference type="SAM" id="MobiDB-lite"/>
    </source>
</evidence>
<reference evidence="3" key="1">
    <citation type="submission" date="2023-10" db="EMBL/GenBank/DDBJ databases">
        <title>Genome assembly of Pristionchus species.</title>
        <authorList>
            <person name="Yoshida K."/>
            <person name="Sommer R.J."/>
        </authorList>
    </citation>
    <scope>NUCLEOTIDE SEQUENCE</scope>
    <source>
        <strain evidence="3">RS0144</strain>
    </source>
</reference>
<dbReference type="EMBL" id="BTSX01000003">
    <property type="protein sequence ID" value="GMS88866.1"/>
    <property type="molecule type" value="Genomic_DNA"/>
</dbReference>
<evidence type="ECO:0000256" key="2">
    <source>
        <dbReference type="SAM" id="Phobius"/>
    </source>
</evidence>
<keyword evidence="2" id="KW-0472">Membrane</keyword>
<accession>A0AAV5TB48</accession>
<keyword evidence="4" id="KW-1185">Reference proteome</keyword>
<feature type="region of interest" description="Disordered" evidence="1">
    <location>
        <begin position="1"/>
        <end position="73"/>
    </location>
</feature>
<dbReference type="AlphaFoldDB" id="A0AAV5TB48"/>
<feature type="compositionally biased region" description="Low complexity" evidence="1">
    <location>
        <begin position="258"/>
        <end position="272"/>
    </location>
</feature>
<feature type="compositionally biased region" description="Polar residues" evidence="1">
    <location>
        <begin position="299"/>
        <end position="333"/>
    </location>
</feature>